<dbReference type="Gene3D" id="1.10.1200.270">
    <property type="entry name" value="Methyltransferase, alpha-helical capping domain"/>
    <property type="match status" value="1"/>
</dbReference>
<keyword evidence="5" id="KW-0460">Magnesium</keyword>
<evidence type="ECO:0000256" key="1">
    <source>
        <dbReference type="ARBA" id="ARBA00007967"/>
    </source>
</evidence>
<dbReference type="InterPro" id="IPR029063">
    <property type="entry name" value="SAM-dependent_MTases_sf"/>
</dbReference>
<dbReference type="GO" id="GO:0046872">
    <property type="term" value="F:metal ion binding"/>
    <property type="evidence" value="ECO:0007669"/>
    <property type="project" value="UniProtKB-KW"/>
</dbReference>
<dbReference type="eggNOG" id="ENOG502QQVK">
    <property type="taxonomic scope" value="Eukaryota"/>
</dbReference>
<reference evidence="6 7" key="1">
    <citation type="journal article" date="2013" name="Proc. Natl. Acad. Sci. U.S.A.">
        <title>Fine-scale variation in meiotic recombination in Mimulus inferred from population shotgun sequencing.</title>
        <authorList>
            <person name="Hellsten U."/>
            <person name="Wright K.M."/>
            <person name="Jenkins J."/>
            <person name="Shu S."/>
            <person name="Yuan Y."/>
            <person name="Wessler S.R."/>
            <person name="Schmutz J."/>
            <person name="Willis J.H."/>
            <person name="Rokhsar D.S."/>
        </authorList>
    </citation>
    <scope>NUCLEOTIDE SEQUENCE [LARGE SCALE GENOMIC DNA]</scope>
    <source>
        <strain evidence="7">cv. DUN x IM62</strain>
    </source>
</reference>
<evidence type="ECO:0000256" key="3">
    <source>
        <dbReference type="ARBA" id="ARBA00022679"/>
    </source>
</evidence>
<gene>
    <name evidence="6" type="ORF">MIMGU_mgv1a008683mg</name>
</gene>
<dbReference type="AlphaFoldDB" id="A0A022RIN2"/>
<comment type="similarity">
    <text evidence="1">Belongs to the methyltransferase superfamily. Type-7 methyltransferase family.</text>
</comment>
<proteinExistence type="inferred from homology"/>
<evidence type="ECO:0000313" key="7">
    <source>
        <dbReference type="Proteomes" id="UP000030748"/>
    </source>
</evidence>
<organism evidence="6 7">
    <name type="scientific">Erythranthe guttata</name>
    <name type="common">Yellow monkey flower</name>
    <name type="synonym">Mimulus guttatus</name>
    <dbReference type="NCBI Taxonomy" id="4155"/>
    <lineage>
        <taxon>Eukaryota</taxon>
        <taxon>Viridiplantae</taxon>
        <taxon>Streptophyta</taxon>
        <taxon>Embryophyta</taxon>
        <taxon>Tracheophyta</taxon>
        <taxon>Spermatophyta</taxon>
        <taxon>Magnoliopsida</taxon>
        <taxon>eudicotyledons</taxon>
        <taxon>Gunneridae</taxon>
        <taxon>Pentapetalae</taxon>
        <taxon>asterids</taxon>
        <taxon>lamiids</taxon>
        <taxon>Lamiales</taxon>
        <taxon>Phrymaceae</taxon>
        <taxon>Erythranthe</taxon>
    </lineage>
</organism>
<dbReference type="Pfam" id="PF03492">
    <property type="entry name" value="Methyltransf_7"/>
    <property type="match status" value="1"/>
</dbReference>
<dbReference type="OMA" id="HVFESNW"/>
<name>A0A022RIN2_ERYGU</name>
<protein>
    <submittedName>
        <fullName evidence="6">Uncharacterized protein</fullName>
    </submittedName>
</protein>
<dbReference type="InterPro" id="IPR005299">
    <property type="entry name" value="MeTrfase_7"/>
</dbReference>
<dbReference type="GO" id="GO:0032259">
    <property type="term" value="P:methylation"/>
    <property type="evidence" value="ECO:0000318"/>
    <property type="project" value="GO_Central"/>
</dbReference>
<sequence length="365" mass="40967">MSVKNMNAGSGETSYANNSVLQKVVMTKTWRVLDETLKDMLTTNEYEFSKCMKIADLGCSSGPNTLLVISHIIEQLSEDKHVPKQLEVFLNDLPDNDFNNLFKLMSTNTNTNTNTNIECYIYGAPGSFYGRLFPNNSLHFAYSSYSLHWLSQIPQGLEKNNKENICIATTSPPQVFEAYSNQFERDFTTFLKLRGEEIRGGGRMVLGFIGRSVADPTSKDELKTITLLSETLSDMVAEGLLKEEDLHSFNIPVYAPSIQEIKTAIQSEGSFNLDKMEVVLVPLDANEDYNNYDNMVSDKNNGSGKFVANYVRAFAEPMLVAHFGSSINVDVVFDVYAKKTDEHLSVERSSYFTPVISLTRKTMTD</sequence>
<accession>A0A022RIN2</accession>
<evidence type="ECO:0000256" key="4">
    <source>
        <dbReference type="ARBA" id="ARBA00022723"/>
    </source>
</evidence>
<dbReference type="EMBL" id="KI630404">
    <property type="protein sequence ID" value="EYU40287.1"/>
    <property type="molecule type" value="Genomic_DNA"/>
</dbReference>
<dbReference type="InterPro" id="IPR042086">
    <property type="entry name" value="MeTrfase_capping"/>
</dbReference>
<dbReference type="Gene3D" id="3.40.50.150">
    <property type="entry name" value="Vaccinia Virus protein VP39"/>
    <property type="match status" value="1"/>
</dbReference>
<dbReference type="GO" id="GO:0008757">
    <property type="term" value="F:S-adenosylmethionine-dependent methyltransferase activity"/>
    <property type="evidence" value="ECO:0000318"/>
    <property type="project" value="GO_Central"/>
</dbReference>
<evidence type="ECO:0000256" key="5">
    <source>
        <dbReference type="ARBA" id="ARBA00022842"/>
    </source>
</evidence>
<dbReference type="KEGG" id="egt:105954779"/>
<keyword evidence="3" id="KW-0808">Transferase</keyword>
<keyword evidence="7" id="KW-1185">Reference proteome</keyword>
<dbReference type="OrthoDB" id="1523883at2759"/>
<dbReference type="Proteomes" id="UP000030748">
    <property type="component" value="Unassembled WGS sequence"/>
</dbReference>
<evidence type="ECO:0000256" key="2">
    <source>
        <dbReference type="ARBA" id="ARBA00022603"/>
    </source>
</evidence>
<dbReference type="PANTHER" id="PTHR31009">
    <property type="entry name" value="S-ADENOSYL-L-METHIONINE:CARBOXYL METHYLTRANSFERASE FAMILY PROTEIN"/>
    <property type="match status" value="1"/>
</dbReference>
<keyword evidence="2" id="KW-0489">Methyltransferase</keyword>
<evidence type="ECO:0000313" key="6">
    <source>
        <dbReference type="EMBL" id="EYU40287.1"/>
    </source>
</evidence>
<dbReference type="SUPFAM" id="SSF53335">
    <property type="entry name" value="S-adenosyl-L-methionine-dependent methyltransferases"/>
    <property type="match status" value="1"/>
</dbReference>
<keyword evidence="4" id="KW-0479">Metal-binding</keyword>
<dbReference type="PhylomeDB" id="A0A022RIN2"/>